<feature type="transmembrane region" description="Helical" evidence="1">
    <location>
        <begin position="95"/>
        <end position="113"/>
    </location>
</feature>
<reference evidence="2 3" key="1">
    <citation type="submission" date="2017-06" db="EMBL/GenBank/DDBJ databases">
        <title>Investigating the central metabolism of Clostridium thermosuccinogenes.</title>
        <authorList>
            <person name="Koendjbiharie J.G."/>
            <person name="van Kranenburg R."/>
        </authorList>
    </citation>
    <scope>NUCLEOTIDE SEQUENCE [LARGE SCALE GENOMIC DNA]</scope>
    <source>
        <strain evidence="2 3">DSM 5806</strain>
    </source>
</reference>
<protein>
    <recommendedName>
        <fullName evidence="4">DUF2178 domain-containing protein</fullName>
    </recommendedName>
</protein>
<accession>A0A2K2F9V9</accession>
<keyword evidence="1" id="KW-0472">Membrane</keyword>
<evidence type="ECO:0000313" key="3">
    <source>
        <dbReference type="Proteomes" id="UP000236151"/>
    </source>
</evidence>
<comment type="caution">
    <text evidence="2">The sequence shown here is derived from an EMBL/GenBank/DDBJ whole genome shotgun (WGS) entry which is preliminary data.</text>
</comment>
<feature type="transmembrane region" description="Helical" evidence="1">
    <location>
        <begin position="9"/>
        <end position="33"/>
    </location>
</feature>
<evidence type="ECO:0000256" key="1">
    <source>
        <dbReference type="SAM" id="Phobius"/>
    </source>
</evidence>
<dbReference type="OrthoDB" id="2194123at2"/>
<keyword evidence="1" id="KW-0812">Transmembrane</keyword>
<feature type="transmembrane region" description="Helical" evidence="1">
    <location>
        <begin position="119"/>
        <end position="138"/>
    </location>
</feature>
<organism evidence="2 3">
    <name type="scientific">Clostridium thermosuccinogenes</name>
    <dbReference type="NCBI Taxonomy" id="84032"/>
    <lineage>
        <taxon>Bacteria</taxon>
        <taxon>Bacillati</taxon>
        <taxon>Bacillota</taxon>
        <taxon>Clostridia</taxon>
        <taxon>Eubacteriales</taxon>
        <taxon>Clostridiaceae</taxon>
        <taxon>Clostridium</taxon>
    </lineage>
</organism>
<proteinExistence type="predicted"/>
<keyword evidence="1" id="KW-1133">Transmembrane helix</keyword>
<evidence type="ECO:0008006" key="4">
    <source>
        <dbReference type="Google" id="ProtNLM"/>
    </source>
</evidence>
<evidence type="ECO:0000313" key="2">
    <source>
        <dbReference type="EMBL" id="PNT96740.1"/>
    </source>
</evidence>
<name>A0A2K2F9V9_9CLOT</name>
<dbReference type="KEGG" id="cthd:CDO33_12235"/>
<dbReference type="Proteomes" id="UP000236151">
    <property type="component" value="Unassembled WGS sequence"/>
</dbReference>
<dbReference type="EMBL" id="NIOJ01000045">
    <property type="protein sequence ID" value="PNT96740.1"/>
    <property type="molecule type" value="Genomic_DNA"/>
</dbReference>
<keyword evidence="3" id="KW-1185">Reference proteome</keyword>
<sequence length="145" mass="15798">MKREGIAKYIAFSVFGFAVLVAGLVGAILLPGAKGVMLTLPYVCVGIGAGIFGGNLGTAIRLHLIRKDPKLAKRAEIEAKDERNIAISNKAKAKAYDLVQIVFGVLLLAFALIQVDMYVILTLVAADLFIVFSMIYYLNKYQKEM</sequence>
<dbReference type="AlphaFoldDB" id="A0A2K2F9V9"/>
<gene>
    <name evidence="2" type="ORF">CDQ84_14685</name>
</gene>
<feature type="transmembrane region" description="Helical" evidence="1">
    <location>
        <begin position="39"/>
        <end position="64"/>
    </location>
</feature>